<dbReference type="GO" id="GO:0009055">
    <property type="term" value="F:electron transfer activity"/>
    <property type="evidence" value="ECO:0007669"/>
    <property type="project" value="InterPro"/>
</dbReference>
<feature type="transmembrane region" description="Helical" evidence="6">
    <location>
        <begin position="109"/>
        <end position="132"/>
    </location>
</feature>
<evidence type="ECO:0000259" key="7">
    <source>
        <dbReference type="Pfam" id="PF01292"/>
    </source>
</evidence>
<feature type="transmembrane region" description="Helical" evidence="6">
    <location>
        <begin position="25"/>
        <end position="44"/>
    </location>
</feature>
<proteinExistence type="predicted"/>
<evidence type="ECO:0000256" key="3">
    <source>
        <dbReference type="ARBA" id="ARBA00022692"/>
    </source>
</evidence>
<evidence type="ECO:0000313" key="9">
    <source>
        <dbReference type="Proteomes" id="UP000515518"/>
    </source>
</evidence>
<sequence>MTMGRMDMDAAGACSPPKIRVWDPVVRMFHWGLVGLFAFSYLTGDEWKQAHILSGYAIVGLLLLRIIWGFVGSHHARFSNFIYDPVTTLGFVRDSLAMRAKRYIGHNPAGGAMVFALLVAISGIAATGYMMTTDTYWGVEWVERTHELLVDVTLGLVGLHVAGVLLASIEHRENLVRAMVTGRKRAD</sequence>
<keyword evidence="4 6" id="KW-1133">Transmembrane helix</keyword>
<feature type="domain" description="Cytochrome b561 bacterial/Ni-hydrogenase" evidence="7">
    <location>
        <begin position="21"/>
        <end position="182"/>
    </location>
</feature>
<accession>A0A2L1CSE0</accession>
<gene>
    <name evidence="8" type="ORF">HB770_26110</name>
</gene>
<dbReference type="Pfam" id="PF01292">
    <property type="entry name" value="Ni_hydr_CYTB"/>
    <property type="match status" value="1"/>
</dbReference>
<dbReference type="Proteomes" id="UP000515518">
    <property type="component" value="Plasmid p_2"/>
</dbReference>
<evidence type="ECO:0000256" key="5">
    <source>
        <dbReference type="ARBA" id="ARBA00023136"/>
    </source>
</evidence>
<dbReference type="PANTHER" id="PTHR30485">
    <property type="entry name" value="NI/FE-HYDROGENASE 1 B-TYPE CYTOCHROME SUBUNIT"/>
    <property type="match status" value="1"/>
</dbReference>
<dbReference type="GO" id="GO:0020037">
    <property type="term" value="F:heme binding"/>
    <property type="evidence" value="ECO:0007669"/>
    <property type="project" value="TreeGrafter"/>
</dbReference>
<dbReference type="Gene3D" id="1.20.950.20">
    <property type="entry name" value="Transmembrane di-heme cytochromes, Chain C"/>
    <property type="match status" value="1"/>
</dbReference>
<protein>
    <submittedName>
        <fullName evidence="8">Cytochrome B</fullName>
    </submittedName>
</protein>
<geneLocation type="plasmid" evidence="8 9">
    <name>p_2</name>
</geneLocation>
<dbReference type="GeneID" id="61427730"/>
<dbReference type="InterPro" id="IPR051542">
    <property type="entry name" value="Hydrogenase_cytochrome"/>
</dbReference>
<evidence type="ECO:0000313" key="8">
    <source>
        <dbReference type="EMBL" id="QND43422.1"/>
    </source>
</evidence>
<keyword evidence="5 6" id="KW-0472">Membrane</keyword>
<dbReference type="InterPro" id="IPR016174">
    <property type="entry name" value="Di-haem_cyt_TM"/>
</dbReference>
<name>A0A2L1CSE0_RHILV</name>
<dbReference type="InterPro" id="IPR011577">
    <property type="entry name" value="Cyt_b561_bac/Ni-Hgenase"/>
</dbReference>
<keyword evidence="2" id="KW-1003">Cell membrane</keyword>
<reference evidence="9" key="1">
    <citation type="journal article" date="2020" name="Mol. Plant Microbe">
        <title>Rhizobial microsymbionts of the narrowly endemic Oxytropis species growing in Kamchatka are characterized by significant genetic diversity and possess a set of genes that are associated with T3SS and T6SS secretion systems and can affect the development of symbiosis.</title>
        <authorList>
            <person name="Safronova V."/>
            <person name="Guro P."/>
            <person name="Sazanova A."/>
            <person name="Kuznetsova I."/>
            <person name="Belimov A."/>
            <person name="Yakubov V."/>
            <person name="Chirak E."/>
            <person name="Afonin A."/>
            <person name="Gogolev Y."/>
            <person name="Andronov E."/>
            <person name="Tikhonovich I."/>
        </authorList>
    </citation>
    <scope>NUCLEOTIDE SEQUENCE [LARGE SCALE GENOMIC DNA]</scope>
    <source>
        <strain evidence="9">RCAM0610</strain>
        <plasmid evidence="9">p_2</plasmid>
    </source>
</reference>
<dbReference type="GO" id="GO:0005886">
    <property type="term" value="C:plasma membrane"/>
    <property type="evidence" value="ECO:0007669"/>
    <property type="project" value="UniProtKB-SubCell"/>
</dbReference>
<keyword evidence="3 6" id="KW-0812">Transmembrane</keyword>
<dbReference type="PANTHER" id="PTHR30485:SF2">
    <property type="entry name" value="BLL0597 PROTEIN"/>
    <property type="match status" value="1"/>
</dbReference>
<feature type="transmembrane region" description="Helical" evidence="6">
    <location>
        <begin position="152"/>
        <end position="169"/>
    </location>
</feature>
<evidence type="ECO:0000256" key="2">
    <source>
        <dbReference type="ARBA" id="ARBA00022475"/>
    </source>
</evidence>
<dbReference type="RefSeq" id="WP_018246485.1">
    <property type="nucleotide sequence ID" value="NZ_CP022667.1"/>
</dbReference>
<comment type="subcellular location">
    <subcellularLocation>
        <location evidence="1">Cell membrane</location>
        <topology evidence="1">Multi-pass membrane protein</topology>
    </subcellularLocation>
</comment>
<evidence type="ECO:0000256" key="1">
    <source>
        <dbReference type="ARBA" id="ARBA00004651"/>
    </source>
</evidence>
<dbReference type="GO" id="GO:0022904">
    <property type="term" value="P:respiratory electron transport chain"/>
    <property type="evidence" value="ECO:0007669"/>
    <property type="project" value="InterPro"/>
</dbReference>
<dbReference type="AlphaFoldDB" id="A0A2L1CSE0"/>
<keyword evidence="8" id="KW-0614">Plasmid</keyword>
<organism evidence="8 9">
    <name type="scientific">Rhizobium leguminosarum bv. viciae</name>
    <dbReference type="NCBI Taxonomy" id="387"/>
    <lineage>
        <taxon>Bacteria</taxon>
        <taxon>Pseudomonadati</taxon>
        <taxon>Pseudomonadota</taxon>
        <taxon>Alphaproteobacteria</taxon>
        <taxon>Hyphomicrobiales</taxon>
        <taxon>Rhizobiaceae</taxon>
        <taxon>Rhizobium/Agrobacterium group</taxon>
        <taxon>Rhizobium</taxon>
    </lineage>
</organism>
<evidence type="ECO:0000256" key="6">
    <source>
        <dbReference type="SAM" id="Phobius"/>
    </source>
</evidence>
<dbReference type="EMBL" id="CP050550">
    <property type="protein sequence ID" value="QND43422.1"/>
    <property type="molecule type" value="Genomic_DNA"/>
</dbReference>
<dbReference type="SUPFAM" id="SSF81342">
    <property type="entry name" value="Transmembrane di-heme cytochromes"/>
    <property type="match status" value="1"/>
</dbReference>
<feature type="transmembrane region" description="Helical" evidence="6">
    <location>
        <begin position="50"/>
        <end position="71"/>
    </location>
</feature>
<evidence type="ECO:0000256" key="4">
    <source>
        <dbReference type="ARBA" id="ARBA00022989"/>
    </source>
</evidence>